<comment type="caution">
    <text evidence="2">The sequence shown here is derived from an EMBL/GenBank/DDBJ whole genome shotgun (WGS) entry which is preliminary data.</text>
</comment>
<keyword evidence="3" id="KW-1185">Reference proteome</keyword>
<dbReference type="EMBL" id="BQNB010017608">
    <property type="protein sequence ID" value="GJT65158.1"/>
    <property type="molecule type" value="Genomic_DNA"/>
</dbReference>
<dbReference type="Proteomes" id="UP001151760">
    <property type="component" value="Unassembled WGS sequence"/>
</dbReference>
<feature type="compositionally biased region" description="Acidic residues" evidence="1">
    <location>
        <begin position="7"/>
        <end position="35"/>
    </location>
</feature>
<sequence length="301" mass="34002">LLLSDDERIEESDDDVFEAGDEMDEDIHQADEEETQSPKPSKESSTKIPTEEPISQEHQSHTPHKDHRKDHWEKHEEAAASYADLKWSLKDFIHTSFNKYENNDIDLRNFQQLITLFKTDHNTSMRKILKNLKGVHDVVKEDPALNKKVLNAAEAYIKNSSNLTKLPSLAKSSTSMALTLGPRITNIKFTQAAIQSDISSLKQDTSEIKSMMTEIFNAFKGQYSFAPLSSMPTTTLAITEGPTTVRGGDVTSTATEEPPSHTEGENVDIETKKEKTVMRKLIKNKSLQEQLEQFQSQLSDH</sequence>
<feature type="compositionally biased region" description="Basic and acidic residues" evidence="1">
    <location>
        <begin position="258"/>
        <end position="268"/>
    </location>
</feature>
<name>A0ABQ5FP89_9ASTR</name>
<feature type="region of interest" description="Disordered" evidence="1">
    <location>
        <begin position="240"/>
        <end position="268"/>
    </location>
</feature>
<evidence type="ECO:0000256" key="1">
    <source>
        <dbReference type="SAM" id="MobiDB-lite"/>
    </source>
</evidence>
<protein>
    <submittedName>
        <fullName evidence="2">Uncharacterized protein</fullName>
    </submittedName>
</protein>
<reference evidence="2" key="2">
    <citation type="submission" date="2022-01" db="EMBL/GenBank/DDBJ databases">
        <authorList>
            <person name="Yamashiro T."/>
            <person name="Shiraishi A."/>
            <person name="Satake H."/>
            <person name="Nakayama K."/>
        </authorList>
    </citation>
    <scope>NUCLEOTIDE SEQUENCE</scope>
</reference>
<proteinExistence type="predicted"/>
<evidence type="ECO:0000313" key="3">
    <source>
        <dbReference type="Proteomes" id="UP001151760"/>
    </source>
</evidence>
<reference evidence="2" key="1">
    <citation type="journal article" date="2022" name="Int. J. Mol. Sci.">
        <title>Draft Genome of Tanacetum Coccineum: Genomic Comparison of Closely Related Tanacetum-Family Plants.</title>
        <authorList>
            <person name="Yamashiro T."/>
            <person name="Shiraishi A."/>
            <person name="Nakayama K."/>
            <person name="Satake H."/>
        </authorList>
    </citation>
    <scope>NUCLEOTIDE SEQUENCE</scope>
</reference>
<feature type="non-terminal residue" evidence="2">
    <location>
        <position position="1"/>
    </location>
</feature>
<organism evidence="2 3">
    <name type="scientific">Tanacetum coccineum</name>
    <dbReference type="NCBI Taxonomy" id="301880"/>
    <lineage>
        <taxon>Eukaryota</taxon>
        <taxon>Viridiplantae</taxon>
        <taxon>Streptophyta</taxon>
        <taxon>Embryophyta</taxon>
        <taxon>Tracheophyta</taxon>
        <taxon>Spermatophyta</taxon>
        <taxon>Magnoliopsida</taxon>
        <taxon>eudicotyledons</taxon>
        <taxon>Gunneridae</taxon>
        <taxon>Pentapetalae</taxon>
        <taxon>asterids</taxon>
        <taxon>campanulids</taxon>
        <taxon>Asterales</taxon>
        <taxon>Asteraceae</taxon>
        <taxon>Asteroideae</taxon>
        <taxon>Anthemideae</taxon>
        <taxon>Anthemidinae</taxon>
        <taxon>Tanacetum</taxon>
    </lineage>
</organism>
<feature type="region of interest" description="Disordered" evidence="1">
    <location>
        <begin position="1"/>
        <end position="75"/>
    </location>
</feature>
<gene>
    <name evidence="2" type="ORF">Tco_1016638</name>
</gene>
<accession>A0ABQ5FP89</accession>
<evidence type="ECO:0000313" key="2">
    <source>
        <dbReference type="EMBL" id="GJT65158.1"/>
    </source>
</evidence>